<feature type="region of interest" description="Disordered" evidence="1">
    <location>
        <begin position="647"/>
        <end position="718"/>
    </location>
</feature>
<dbReference type="Proteomes" id="UP001633002">
    <property type="component" value="Unassembled WGS sequence"/>
</dbReference>
<reference evidence="2 3" key="1">
    <citation type="submission" date="2024-09" db="EMBL/GenBank/DDBJ databases">
        <title>Chromosome-scale assembly of Riccia sorocarpa.</title>
        <authorList>
            <person name="Paukszto L."/>
        </authorList>
    </citation>
    <scope>NUCLEOTIDE SEQUENCE [LARGE SCALE GENOMIC DNA]</scope>
    <source>
        <strain evidence="2">LP-2024</strain>
        <tissue evidence="2">Aerial parts of the thallus</tissue>
    </source>
</reference>
<sequence length="1126" mass="126537">MADPSEASDPTAFITSDQSDAIQQVCDDVGVLSVESTPAPSLKVCSQKQTASKKVITPAPGIAARSPITTRSRLKNQGAPNFPDPSKAGKLPVVSESTEDAQEVAVGGEKAHSNTRRSLWNPDMAHTGEEKGGAFAKIISKYTMTFGDKPTPRIPLCRLTPFLRVQNFQMTSHMTEQLKRSFETHCYNEHGAGFHVCPFDENGNELVVTDEDKAKWDVLWKMESEKFDEECSKVPEYQNLVNRKFSTWDGNHRVITWMEVSTSPERTQRMAWHPRVRRVILVPPVHAYKQIEVAMHNLNASSHATVQYDWIQDAERSLQVLSTPLNAYKDMIGDDVYDEFEKSRMKTPVNRPWYNENMTSMAAAYILSFAEVTAAKEAHRATEEAEEKRLGKSLTAKAKKELRDAKVKDVCNTWYNAVFKYATIVNPQLGPEFLATVHELHNTLATTDKAKRPVTYSVGVDHVKAFAFAGIHNSLKIELLRAHYSDVTVKNRYHHPVNNDVDKDVRPWLSQWSLWSALELLSCDLIKKIGKRTLADDMTPEEITSKLEEDVDRFLVYFCDTRDKFWAYLWFPVDERQDRCDDSEVKFVGDAEEMCWKKLQDGGEPFAATKNKFETLDDAAILEEAKLLEPNKDVDVLVVDTTRAKKLKEAAQDEEEGDTTTPKKKSSRGYKARAKQTAGGEKPPRKSRKKGVEDDEKEPVPEAGSSQQAPAQEVEPAAVEAEPVVVEVEVEAAEEAEEERQRKRPKKRETEVSKLYEGYFRSDIYIPIAQTLVVARSSLKHIVDVLQANKSSAKKAKVVLVEELKGLCSRVDAFRTQGYYINRKETNVAADCLFLDMPSGMKISPGLGEVPVWNEYPEDDDLPRKLMNLGRVILDDRGCLIILHPGTLRSTQQIADALDANSSNWMHLASYDVNSDLPQFEPVRNMKTLLELYTSHGDIVVDLAGGWGATLTAAFNCSRCCIALDTRKEALESMNLTVQRIEKKIQSLSTGSEKTTRSKPSDPAPSSVKAKGKRPLGDDDDLGDDVLGDDETSGFEENVQPVNDWGRQTSAPRYEDILRALHSQPMNYSLPIYAAGAARRMAEMPTTPRDSRIDNRFVSNKRRNPFVDDIAQEYHEMAVNLSSDEE</sequence>
<comment type="caution">
    <text evidence="2">The sequence shown here is derived from an EMBL/GenBank/DDBJ whole genome shotgun (WGS) entry which is preliminary data.</text>
</comment>
<gene>
    <name evidence="2" type="ORF">R1sor_020627</name>
</gene>
<name>A0ABD3GGE3_9MARC</name>
<accession>A0ABD3GGE3</accession>
<dbReference type="EMBL" id="JBJQOH010000007">
    <property type="protein sequence ID" value="KAL3677671.1"/>
    <property type="molecule type" value="Genomic_DNA"/>
</dbReference>
<feature type="compositionally biased region" description="Acidic residues" evidence="1">
    <location>
        <begin position="1018"/>
        <end position="1034"/>
    </location>
</feature>
<organism evidence="2 3">
    <name type="scientific">Riccia sorocarpa</name>
    <dbReference type="NCBI Taxonomy" id="122646"/>
    <lineage>
        <taxon>Eukaryota</taxon>
        <taxon>Viridiplantae</taxon>
        <taxon>Streptophyta</taxon>
        <taxon>Embryophyta</taxon>
        <taxon>Marchantiophyta</taxon>
        <taxon>Marchantiopsida</taxon>
        <taxon>Marchantiidae</taxon>
        <taxon>Marchantiales</taxon>
        <taxon>Ricciaceae</taxon>
        <taxon>Riccia</taxon>
    </lineage>
</organism>
<dbReference type="SUPFAM" id="SSF53335">
    <property type="entry name" value="S-adenosyl-L-methionine-dependent methyltransferases"/>
    <property type="match status" value="1"/>
</dbReference>
<evidence type="ECO:0000256" key="1">
    <source>
        <dbReference type="SAM" id="MobiDB-lite"/>
    </source>
</evidence>
<feature type="compositionally biased region" description="Low complexity" evidence="1">
    <location>
        <begin position="707"/>
        <end position="718"/>
    </location>
</feature>
<evidence type="ECO:0000313" key="2">
    <source>
        <dbReference type="EMBL" id="KAL3677671.1"/>
    </source>
</evidence>
<evidence type="ECO:0000313" key="3">
    <source>
        <dbReference type="Proteomes" id="UP001633002"/>
    </source>
</evidence>
<dbReference type="Gene3D" id="3.40.50.150">
    <property type="entry name" value="Vaccinia Virus protein VP39"/>
    <property type="match status" value="1"/>
</dbReference>
<feature type="compositionally biased region" description="Basic residues" evidence="1">
    <location>
        <begin position="662"/>
        <end position="674"/>
    </location>
</feature>
<dbReference type="AlphaFoldDB" id="A0ABD3GGE3"/>
<dbReference type="InterPro" id="IPR029063">
    <property type="entry name" value="SAM-dependent_MTases_sf"/>
</dbReference>
<proteinExistence type="predicted"/>
<protein>
    <submittedName>
        <fullName evidence="2">Uncharacterized protein</fullName>
    </submittedName>
</protein>
<keyword evidence="3" id="KW-1185">Reference proteome</keyword>
<feature type="region of interest" description="Disordered" evidence="1">
    <location>
        <begin position="987"/>
        <end position="1048"/>
    </location>
</feature>